<evidence type="ECO:0000313" key="3">
    <source>
        <dbReference type="Proteomes" id="UP000050863"/>
    </source>
</evidence>
<dbReference type="EMBL" id="LLXZ01000205">
    <property type="protein sequence ID" value="KRQ95623.1"/>
    <property type="molecule type" value="Genomic_DNA"/>
</dbReference>
<keyword evidence="3" id="KW-1185">Reference proteome</keyword>
<gene>
    <name evidence="2" type="ORF">CQ12_03270</name>
</gene>
<protein>
    <recommendedName>
        <fullName evidence="4">Transmembrane protein</fullName>
    </recommendedName>
</protein>
<feature type="signal peptide" evidence="1">
    <location>
        <begin position="1"/>
        <end position="25"/>
    </location>
</feature>
<feature type="chain" id="PRO_5006442119" description="Transmembrane protein" evidence="1">
    <location>
        <begin position="26"/>
        <end position="124"/>
    </location>
</feature>
<sequence>MSMTKLKLLGAAAILATALATPAMSQEATQEPGMIGFNYPNSNYLRGGYGVRLPSPYDNSYYYGDYGPPVYGPRVYGPRVYGPRAYYGPGPVGVAAGVAVGTAAAIAGAPYVDSYAYYDGPGYW</sequence>
<comment type="caution">
    <text evidence="2">The sequence shown here is derived from an EMBL/GenBank/DDBJ whole genome shotgun (WGS) entry which is preliminary data.</text>
</comment>
<evidence type="ECO:0000313" key="2">
    <source>
        <dbReference type="EMBL" id="KRQ95623.1"/>
    </source>
</evidence>
<dbReference type="Proteomes" id="UP000050863">
    <property type="component" value="Unassembled WGS sequence"/>
</dbReference>
<accession>A0A0R3KIH8</accession>
<evidence type="ECO:0000256" key="1">
    <source>
        <dbReference type="SAM" id="SignalP"/>
    </source>
</evidence>
<name>A0A0R3KIH8_9BRAD</name>
<organism evidence="2 3">
    <name type="scientific">Bradyrhizobium jicamae</name>
    <dbReference type="NCBI Taxonomy" id="280332"/>
    <lineage>
        <taxon>Bacteria</taxon>
        <taxon>Pseudomonadati</taxon>
        <taxon>Pseudomonadota</taxon>
        <taxon>Alphaproteobacteria</taxon>
        <taxon>Hyphomicrobiales</taxon>
        <taxon>Nitrobacteraceae</taxon>
        <taxon>Bradyrhizobium</taxon>
    </lineage>
</organism>
<reference evidence="2 3" key="1">
    <citation type="submission" date="2014-03" db="EMBL/GenBank/DDBJ databases">
        <title>Bradyrhizobium valentinum sp. nov., isolated from effective nodules of Lupinus mariae-josephae, a lupine endemic of basic-lime soils in Eastern Spain.</title>
        <authorList>
            <person name="Duran D."/>
            <person name="Rey L."/>
            <person name="Navarro A."/>
            <person name="Busquets A."/>
            <person name="Imperial J."/>
            <person name="Ruiz-Argueso T."/>
        </authorList>
    </citation>
    <scope>NUCLEOTIDE SEQUENCE [LARGE SCALE GENOMIC DNA]</scope>
    <source>
        <strain evidence="2 3">PAC68</strain>
    </source>
</reference>
<proteinExistence type="predicted"/>
<evidence type="ECO:0008006" key="4">
    <source>
        <dbReference type="Google" id="ProtNLM"/>
    </source>
</evidence>
<keyword evidence="1" id="KW-0732">Signal</keyword>
<dbReference type="AlphaFoldDB" id="A0A0R3KIH8"/>